<dbReference type="InterPro" id="IPR033898">
    <property type="entry name" value="RNAP_AC19"/>
</dbReference>
<dbReference type="GO" id="GO:0003677">
    <property type="term" value="F:DNA binding"/>
    <property type="evidence" value="ECO:0007669"/>
    <property type="project" value="InterPro"/>
</dbReference>
<evidence type="ECO:0000256" key="3">
    <source>
        <dbReference type="ARBA" id="ARBA00023163"/>
    </source>
</evidence>
<organism evidence="10 11">
    <name type="scientific">Meloidogyne graminicola</name>
    <dbReference type="NCBI Taxonomy" id="189291"/>
    <lineage>
        <taxon>Eukaryota</taxon>
        <taxon>Metazoa</taxon>
        <taxon>Ecdysozoa</taxon>
        <taxon>Nematoda</taxon>
        <taxon>Chromadorea</taxon>
        <taxon>Rhabditida</taxon>
        <taxon>Tylenchina</taxon>
        <taxon>Tylenchomorpha</taxon>
        <taxon>Tylenchoidea</taxon>
        <taxon>Meloidogynidae</taxon>
        <taxon>Meloidogyninae</taxon>
        <taxon>Meloidogyne</taxon>
    </lineage>
</organism>
<dbReference type="Pfam" id="PF13656">
    <property type="entry name" value="RNA_pol_L_2"/>
    <property type="match status" value="1"/>
</dbReference>
<dbReference type="PANTHER" id="PTHR13946">
    <property type="entry name" value="DNA-DIRECTED RNA POLYMERASE I,II,III"/>
    <property type="match status" value="1"/>
</dbReference>
<dbReference type="InterPro" id="IPR008193">
    <property type="entry name" value="RNA_pol_Rpb11_13-16kDa_CS"/>
</dbReference>
<dbReference type="GO" id="GO:0006383">
    <property type="term" value="P:transcription by RNA polymerase III"/>
    <property type="evidence" value="ECO:0007669"/>
    <property type="project" value="TreeGrafter"/>
</dbReference>
<keyword evidence="4" id="KW-0539">Nucleus</keyword>
<feature type="region of interest" description="Disordered" evidence="7">
    <location>
        <begin position="174"/>
        <end position="194"/>
    </location>
</feature>
<keyword evidence="3" id="KW-0804">Transcription</keyword>
<dbReference type="InterPro" id="IPR009025">
    <property type="entry name" value="RBP11-like_dimer"/>
</dbReference>
<dbReference type="GO" id="GO:0005666">
    <property type="term" value="C:RNA polymerase III complex"/>
    <property type="evidence" value="ECO:0007669"/>
    <property type="project" value="TreeGrafter"/>
</dbReference>
<dbReference type="GO" id="GO:0005736">
    <property type="term" value="C:RNA polymerase I complex"/>
    <property type="evidence" value="ECO:0007669"/>
    <property type="project" value="TreeGrafter"/>
</dbReference>
<dbReference type="EMBL" id="JABEBT010000037">
    <property type="protein sequence ID" value="KAF7635801.1"/>
    <property type="molecule type" value="Genomic_DNA"/>
</dbReference>
<evidence type="ECO:0000256" key="6">
    <source>
        <dbReference type="ARBA" id="ARBA00031757"/>
    </source>
</evidence>
<dbReference type="OrthoDB" id="510325at2759"/>
<keyword evidence="11" id="KW-1185">Reference proteome</keyword>
<dbReference type="GO" id="GO:0046983">
    <property type="term" value="F:protein dimerization activity"/>
    <property type="evidence" value="ECO:0007669"/>
    <property type="project" value="InterPro"/>
</dbReference>
<dbReference type="SUPFAM" id="SSF55979">
    <property type="entry name" value="DNA clamp"/>
    <property type="match status" value="1"/>
</dbReference>
<comment type="similarity">
    <text evidence="5">Belongs to the archaeal Rpo11/eukaryotic RPB11/RPC19 RNA polymerase subunit family.</text>
</comment>
<dbReference type="AlphaFoldDB" id="A0A8S9ZQU9"/>
<keyword evidence="2" id="KW-0240">DNA-directed RNA polymerase</keyword>
<protein>
    <recommendedName>
        <fullName evidence="6">DNA-directed RNA polymerase I subunit D</fullName>
    </recommendedName>
</protein>
<dbReference type="PROSITE" id="PS01154">
    <property type="entry name" value="RNA_POL_L_13KD"/>
    <property type="match status" value="1"/>
</dbReference>
<sequence length="194" mass="21706">MTIIATKSNIVFKGSGDAVTNTISYSKDRTADEEDDDEGLTNFTKASSLSPRVRLSMSDAVPIVIELPTSSVAEKIEILDPDGYKLDQTMLTIVLYEEDHTIGNALKHIICQMPGVEFCGYNIPHPLEDKILVRIQTEKGYSAGDILCKGLKDLRTIFDQIQTKFSQAYSDFKAGRSVDEEERNEEDEEMEDDE</sequence>
<dbReference type="GO" id="GO:0006275">
    <property type="term" value="P:regulation of DNA replication"/>
    <property type="evidence" value="ECO:0007669"/>
    <property type="project" value="InterPro"/>
</dbReference>
<dbReference type="HAMAP" id="MF_00261">
    <property type="entry name" value="RNApol_arch_Rpo11"/>
    <property type="match status" value="1"/>
</dbReference>
<reference evidence="10" key="1">
    <citation type="journal article" date="2020" name="Ecol. Evol.">
        <title>Genome structure and content of the rice root-knot nematode (Meloidogyne graminicola).</title>
        <authorList>
            <person name="Phan N.T."/>
            <person name="Danchin E.G.J."/>
            <person name="Klopp C."/>
            <person name="Perfus-Barbeoch L."/>
            <person name="Kozlowski D.K."/>
            <person name="Koutsovoulos G.D."/>
            <person name="Lopez-Roques C."/>
            <person name="Bouchez O."/>
            <person name="Zahm M."/>
            <person name="Besnard G."/>
            <person name="Bellafiore S."/>
        </authorList>
    </citation>
    <scope>NUCLEOTIDE SEQUENCE</scope>
    <source>
        <strain evidence="10">VN-18</strain>
    </source>
</reference>
<feature type="compositionally biased region" description="Acidic residues" evidence="7">
    <location>
        <begin position="179"/>
        <end position="194"/>
    </location>
</feature>
<dbReference type="CDD" id="cd07029">
    <property type="entry name" value="RNAP_I_III_AC19"/>
    <property type="match status" value="1"/>
</dbReference>
<dbReference type="PANTHER" id="PTHR13946:SF28">
    <property type="entry name" value="DNA-DIRECTED RNA POLYMERASES I AND III SUBUNIT RPAC2"/>
    <property type="match status" value="1"/>
</dbReference>
<dbReference type="SUPFAM" id="SSF55257">
    <property type="entry name" value="RBP11-like subunits of RNA polymerase"/>
    <property type="match status" value="1"/>
</dbReference>
<dbReference type="Gene3D" id="3.70.10.10">
    <property type="match status" value="1"/>
</dbReference>
<evidence type="ECO:0000256" key="1">
    <source>
        <dbReference type="ARBA" id="ARBA00004123"/>
    </source>
</evidence>
<comment type="caution">
    <text evidence="10">The sequence shown here is derived from an EMBL/GenBank/DDBJ whole genome shotgun (WGS) entry which is preliminary data.</text>
</comment>
<feature type="domain" description="DNA-directed RNA polymerase RBP11-like dimerisation" evidence="9">
    <location>
        <begin position="91"/>
        <end position="163"/>
    </location>
</feature>
<name>A0A8S9ZQU9_9BILA</name>
<evidence type="ECO:0000256" key="2">
    <source>
        <dbReference type="ARBA" id="ARBA00022478"/>
    </source>
</evidence>
<dbReference type="InterPro" id="IPR022649">
    <property type="entry name" value="Pr_cel_nuc_antig_C"/>
</dbReference>
<dbReference type="Proteomes" id="UP000605970">
    <property type="component" value="Unassembled WGS sequence"/>
</dbReference>
<comment type="subcellular location">
    <subcellularLocation>
        <location evidence="1">Nucleus</location>
    </subcellularLocation>
</comment>
<dbReference type="Gene3D" id="3.30.1360.10">
    <property type="entry name" value="RNA polymerase, RBP11-like subunit"/>
    <property type="match status" value="1"/>
</dbReference>
<evidence type="ECO:0000256" key="7">
    <source>
        <dbReference type="SAM" id="MobiDB-lite"/>
    </source>
</evidence>
<accession>A0A8S9ZQU9</accession>
<evidence type="ECO:0000313" key="11">
    <source>
        <dbReference type="Proteomes" id="UP000605970"/>
    </source>
</evidence>
<proteinExistence type="inferred from homology"/>
<dbReference type="GO" id="GO:0003899">
    <property type="term" value="F:DNA-directed RNA polymerase activity"/>
    <property type="evidence" value="ECO:0007669"/>
    <property type="project" value="InterPro"/>
</dbReference>
<feature type="domain" description="Proliferating cell nuclear antigen PCNA C-terminal" evidence="8">
    <location>
        <begin position="40"/>
        <end position="72"/>
    </location>
</feature>
<dbReference type="GO" id="GO:0006362">
    <property type="term" value="P:transcription elongation by RNA polymerase I"/>
    <property type="evidence" value="ECO:0007669"/>
    <property type="project" value="TreeGrafter"/>
</dbReference>
<evidence type="ECO:0000313" key="10">
    <source>
        <dbReference type="EMBL" id="KAF7635801.1"/>
    </source>
</evidence>
<evidence type="ECO:0000256" key="4">
    <source>
        <dbReference type="ARBA" id="ARBA00023242"/>
    </source>
</evidence>
<dbReference type="InterPro" id="IPR022905">
    <property type="entry name" value="Rpo11-like"/>
</dbReference>
<gene>
    <name evidence="10" type="ORF">Mgra_00004713</name>
</gene>
<dbReference type="InterPro" id="IPR036603">
    <property type="entry name" value="RBP11-like"/>
</dbReference>
<evidence type="ECO:0000259" key="8">
    <source>
        <dbReference type="Pfam" id="PF02747"/>
    </source>
</evidence>
<dbReference type="InterPro" id="IPR046938">
    <property type="entry name" value="DNA_clamp_sf"/>
</dbReference>
<evidence type="ECO:0000256" key="5">
    <source>
        <dbReference type="ARBA" id="ARBA00025751"/>
    </source>
</evidence>
<dbReference type="Pfam" id="PF02747">
    <property type="entry name" value="PCNA_C"/>
    <property type="match status" value="1"/>
</dbReference>
<evidence type="ECO:0000259" key="9">
    <source>
        <dbReference type="Pfam" id="PF13656"/>
    </source>
</evidence>